<keyword evidence="1" id="KW-0067">ATP-binding</keyword>
<keyword evidence="2" id="KW-1185">Reference proteome</keyword>
<name>A0ACC1K459_9FUNG</name>
<feature type="non-terminal residue" evidence="1">
    <location>
        <position position="212"/>
    </location>
</feature>
<dbReference type="EC" id="3.6.4.13" evidence="1"/>
<keyword evidence="1" id="KW-0378">Hydrolase</keyword>
<evidence type="ECO:0000313" key="2">
    <source>
        <dbReference type="Proteomes" id="UP001140066"/>
    </source>
</evidence>
<dbReference type="Proteomes" id="UP001140066">
    <property type="component" value="Unassembled WGS sequence"/>
</dbReference>
<accession>A0ACC1K459</accession>
<keyword evidence="1" id="KW-0347">Helicase</keyword>
<dbReference type="EMBL" id="JANBUK010002347">
    <property type="protein sequence ID" value="KAJ2773097.1"/>
    <property type="molecule type" value="Genomic_DNA"/>
</dbReference>
<sequence>MGAKTKDKPAEAESSALFGGWTGKTPVTLLNEYVQRQQPDGWHRPDYNIHGTAHTGFTCIIRLSKQDKKLGRLQVEFRPTAMPQRQATALEARHMAATYVLHRLRANTSLYRMMPPVHRAYWLELDADRGESWMYDDPFAAKVARDREREDKAKERAKREEVRSRAVESGRREDLLPPGLRKRWDALAQVHMSEALRAKAEGVVRLWTATWG</sequence>
<proteinExistence type="predicted"/>
<gene>
    <name evidence="1" type="primary">ucp12_2</name>
    <name evidence="1" type="ORF">GGI18_004775</name>
</gene>
<evidence type="ECO:0000313" key="1">
    <source>
        <dbReference type="EMBL" id="KAJ2773097.1"/>
    </source>
</evidence>
<organism evidence="1 2">
    <name type="scientific">Coemansia linderi</name>
    <dbReference type="NCBI Taxonomy" id="2663919"/>
    <lineage>
        <taxon>Eukaryota</taxon>
        <taxon>Fungi</taxon>
        <taxon>Fungi incertae sedis</taxon>
        <taxon>Zoopagomycota</taxon>
        <taxon>Kickxellomycotina</taxon>
        <taxon>Kickxellomycetes</taxon>
        <taxon>Kickxellales</taxon>
        <taxon>Kickxellaceae</taxon>
        <taxon>Coemansia</taxon>
    </lineage>
</organism>
<protein>
    <submittedName>
        <fullName evidence="1">Helicase</fullName>
        <ecNumber evidence="1">3.6.4.13</ecNumber>
    </submittedName>
</protein>
<keyword evidence="1" id="KW-0547">Nucleotide-binding</keyword>
<comment type="caution">
    <text evidence="1">The sequence shown here is derived from an EMBL/GenBank/DDBJ whole genome shotgun (WGS) entry which is preliminary data.</text>
</comment>
<reference evidence="1" key="1">
    <citation type="submission" date="2022-07" db="EMBL/GenBank/DDBJ databases">
        <title>Phylogenomic reconstructions and comparative analyses of Kickxellomycotina fungi.</title>
        <authorList>
            <person name="Reynolds N.K."/>
            <person name="Stajich J.E."/>
            <person name="Barry K."/>
            <person name="Grigoriev I.V."/>
            <person name="Crous P."/>
            <person name="Smith M.E."/>
        </authorList>
    </citation>
    <scope>NUCLEOTIDE SEQUENCE</scope>
    <source>
        <strain evidence="1">BCRC 34191</strain>
    </source>
</reference>